<name>B0VI47_CLOAI</name>
<dbReference type="Proteomes" id="UP000002019">
    <property type="component" value="Chromosome"/>
</dbReference>
<evidence type="ECO:0000313" key="2">
    <source>
        <dbReference type="Proteomes" id="UP000002019"/>
    </source>
</evidence>
<dbReference type="EMBL" id="CU466930">
    <property type="protein sequence ID" value="CAO81018.1"/>
    <property type="molecule type" value="Genomic_DNA"/>
</dbReference>
<evidence type="ECO:0000313" key="1">
    <source>
        <dbReference type="EMBL" id="CAO81018.1"/>
    </source>
</evidence>
<sequence>MSWHYKSIKNYFLLEYCSSSNQYKHIQEALKIFRSIVVIMAYT</sequence>
<proteinExistence type="predicted"/>
<accession>B0VI47</accession>
<protein>
    <submittedName>
        <fullName evidence="1">Uncharacterized protein</fullName>
    </submittedName>
</protein>
<dbReference type="AlphaFoldDB" id="B0VI47"/>
<gene>
    <name evidence="1" type="ordered locus">CLOAM1156</name>
</gene>
<keyword evidence="2" id="KW-1185">Reference proteome</keyword>
<dbReference type="STRING" id="459349.CLOAM1156"/>
<dbReference type="KEGG" id="caci:CLOAM1156"/>
<reference evidence="1 2" key="1">
    <citation type="journal article" date="2008" name="J. Bacteriol.">
        <title>'Candidatus Cloacamonas acidaminovorans': genome sequence reconstruction provides a first glimpse of a new bacterial division.</title>
        <authorList>
            <person name="Pelletier E."/>
            <person name="Kreimeyer A."/>
            <person name="Bocs S."/>
            <person name="Rouy Z."/>
            <person name="Gyapay G."/>
            <person name="Chouari R."/>
            <person name="Riviere D."/>
            <person name="Ganesan A."/>
            <person name="Daegelen P."/>
            <person name="Sghir A."/>
            <person name="Cohen G.N."/>
            <person name="Medigue C."/>
            <person name="Weissenbach J."/>
            <person name="Le Paslier D."/>
        </authorList>
    </citation>
    <scope>NUCLEOTIDE SEQUENCE [LARGE SCALE GENOMIC DNA]</scope>
    <source>
        <strain evidence="2">Evry</strain>
    </source>
</reference>
<organism evidence="1 2">
    <name type="scientific">Cloacimonas acidaminovorans (strain Evry)</name>
    <dbReference type="NCBI Taxonomy" id="459349"/>
    <lineage>
        <taxon>Bacteria</taxon>
        <taxon>Pseudomonadati</taxon>
        <taxon>Candidatus Cloacimonadota</taxon>
        <taxon>Candidatus Cloacimonadia</taxon>
        <taxon>Candidatus Cloacimonadales</taxon>
        <taxon>Candidatus Cloacimonadaceae</taxon>
        <taxon>Candidatus Cloacimonas</taxon>
    </lineage>
</organism>
<dbReference type="HOGENOM" id="CLU_3231535_0_0_0"/>